<dbReference type="PANTHER" id="PTHR33845:SF1">
    <property type="entry name" value="C2H2-TYPE DOMAIN-CONTAINING PROTEIN"/>
    <property type="match status" value="1"/>
</dbReference>
<dbReference type="RefSeq" id="XP_065643218.1">
    <property type="nucleotide sequence ID" value="XM_065787146.1"/>
</dbReference>
<feature type="compositionally biased region" description="Polar residues" evidence="1">
    <location>
        <begin position="1000"/>
        <end position="1010"/>
    </location>
</feature>
<reference evidence="4" key="2">
    <citation type="submission" date="2025-08" db="UniProtKB">
        <authorList>
            <consortium name="RefSeq"/>
        </authorList>
    </citation>
    <scope>IDENTIFICATION</scope>
</reference>
<evidence type="ECO:0000313" key="4">
    <source>
        <dbReference type="RefSeq" id="XP_065643218.1"/>
    </source>
</evidence>
<name>A0ABM4B313_HYDVU</name>
<proteinExistence type="predicted"/>
<gene>
    <name evidence="4" type="primary">LOC136074950</name>
</gene>
<organism evidence="3 4">
    <name type="scientific">Hydra vulgaris</name>
    <name type="common">Hydra</name>
    <name type="synonym">Hydra attenuata</name>
    <dbReference type="NCBI Taxonomy" id="6087"/>
    <lineage>
        <taxon>Eukaryota</taxon>
        <taxon>Metazoa</taxon>
        <taxon>Cnidaria</taxon>
        <taxon>Hydrozoa</taxon>
        <taxon>Hydroidolina</taxon>
        <taxon>Anthoathecata</taxon>
        <taxon>Aplanulata</taxon>
        <taxon>Hydridae</taxon>
        <taxon>Hydra</taxon>
    </lineage>
</organism>
<dbReference type="Proteomes" id="UP001652625">
    <property type="component" value="Chromosome 01"/>
</dbReference>
<evidence type="ECO:0000259" key="2">
    <source>
        <dbReference type="PROSITE" id="PS00028"/>
    </source>
</evidence>
<dbReference type="GeneID" id="136074950"/>
<reference evidence="3" key="1">
    <citation type="submission" date="2025-05" db="UniProtKB">
        <authorList>
            <consortium name="RefSeq"/>
        </authorList>
    </citation>
    <scope>NUCLEOTIDE SEQUENCE [LARGE SCALE GENOMIC DNA]</scope>
</reference>
<keyword evidence="3" id="KW-1185">Reference proteome</keyword>
<evidence type="ECO:0000313" key="3">
    <source>
        <dbReference type="Proteomes" id="UP001652625"/>
    </source>
</evidence>
<accession>A0ABM4B313</accession>
<protein>
    <submittedName>
        <fullName evidence="4">Uncharacterized protein LOC136074950</fullName>
    </submittedName>
</protein>
<dbReference type="InterPro" id="IPR013087">
    <property type="entry name" value="Znf_C2H2_type"/>
</dbReference>
<dbReference type="PANTHER" id="PTHR33845">
    <property type="entry name" value="C2H2-TYPE DOMAIN-CONTAINING PROTEIN"/>
    <property type="match status" value="1"/>
</dbReference>
<feature type="region of interest" description="Disordered" evidence="1">
    <location>
        <begin position="997"/>
        <end position="1017"/>
    </location>
</feature>
<evidence type="ECO:0000256" key="1">
    <source>
        <dbReference type="SAM" id="MobiDB-lite"/>
    </source>
</evidence>
<feature type="domain" description="C2H2-type" evidence="2">
    <location>
        <begin position="846"/>
        <end position="870"/>
    </location>
</feature>
<dbReference type="PROSITE" id="PS00028">
    <property type="entry name" value="ZINC_FINGER_C2H2_1"/>
    <property type="match status" value="1"/>
</dbReference>
<sequence length="1144" mass="131665">MKQNKYFYENCCCFSKGNCGSFKKHKIINKMFYIHQLGDVDVKKHLINLKVMRLNDNNIWEENGLIANRLKRNLEKDEQICAFHRYTFGIAWSPPKTCFHPHHLNIKGKKSPALRASPIHVVISMSKRYNEVFSVGAMLCFTHLKQETALSRVNENTNLCTETQTQQEQTYMTPATPDEEFDPGEINVSQEILDESLRSRESVTEVLNASPIKFRLKRKFEYLEDTTEDKLKRKYVRLENLLKKKFAEAVAPGQEEILIDFLNSKNVDEINSPLPIEIIRAQKVYKQSDSMGKLVILSLLDHTKYTKKFKMNTFECTKHRIETARKWHASHKGLAFPEKKVFVRSSLDQTKCEHFLDFIFTSGILHDVAYGITKLKYDSGEEQKIVHAILTTKYSHAIMFYRKICSENNYIPLSDSSLWKVLHAIKPSSRKSLAGLDDVTASGMNGFQTLQKLAQRFSSKSLEAALEKGKRYLKTSYQTNCSVNDSNISSHSSKHALSDPSEKNLQSNTEISEVVCADCYDLCKAIEMIKELTIQNSDDADSIYDLEIAVKDVFNYIKHLMRDSQQKKAKIEAFKQLNDETAFWLKDFCQKILPVRYREGQREYFGKKGMSLHVDIFFIKIAGKLFKRVYFTSMYRCDQGIGDVVSLATAVLDQFRIDQPHIKKMFTKSDNAGCYQGNLSAEAIYNVCKERDIKLLRYDYNEPCCGKDQCDRESAVVKTILRSYVDSGNNLLTAEDIHKAMHYSFGAKDAKVAVAQISNDKTVVTGPKIKNISNYHSFEFGEKSMKMWRYFNIGEGIEQEYGNLKIQPSIKLLLPYSKTDNSIKRNKSLKEKQKRSDRQLYSLRFCTEMNCTLSFESDAELEEHMLSGLHTVPKSLTSLDKVRNSFVHKMKITSQLNMPISSSSNSASVKDKPHCMNIFLLQGWALPVRSSFRFSNQQKELLYKYFIRGEESGNKMSPEQVHMQLRRELPPDQYVTSQQIRSLFSRFSNLKRKGKLVEPTTENNENSQVNDNKEVYGENDDFNLAGDNEDDNKYEEDIANLAKEICLVWKVNDWVAVAYEKQWNIGYIVEVSITGIRVNCMINGQEKNTFRWPVTTEEINNQTDKIICLVNAPFLISGCGDYSLSEEDYNTVISLFLEKLTAAE</sequence>